<comment type="caution">
    <text evidence="1">The sequence shown here is derived from an EMBL/GenBank/DDBJ whole genome shotgun (WGS) entry which is preliminary data.</text>
</comment>
<gene>
    <name evidence="1" type="ORF">LEP1GSC133_5165</name>
</gene>
<evidence type="ECO:0000313" key="1">
    <source>
        <dbReference type="EMBL" id="EMO60869.1"/>
    </source>
</evidence>
<name>M6W6K0_LEPBO</name>
<dbReference type="EMBL" id="AKWF02000111">
    <property type="protein sequence ID" value="EMO60869.1"/>
    <property type="molecule type" value="Genomic_DNA"/>
</dbReference>
<dbReference type="Proteomes" id="UP000012159">
    <property type="component" value="Unassembled WGS sequence"/>
</dbReference>
<sequence length="39" mass="4452">MIVWTFSDTIQEKSVPQKKLLSEYVFAHASNPKITKQSA</sequence>
<organism evidence="1 2">
    <name type="scientific">Leptospira borgpetersenii serovar Pomona str. 200901868</name>
    <dbReference type="NCBI Taxonomy" id="1192866"/>
    <lineage>
        <taxon>Bacteria</taxon>
        <taxon>Pseudomonadati</taxon>
        <taxon>Spirochaetota</taxon>
        <taxon>Spirochaetia</taxon>
        <taxon>Leptospirales</taxon>
        <taxon>Leptospiraceae</taxon>
        <taxon>Leptospira</taxon>
    </lineage>
</organism>
<proteinExistence type="predicted"/>
<reference evidence="1 2" key="1">
    <citation type="submission" date="2013-01" db="EMBL/GenBank/DDBJ databases">
        <authorList>
            <person name="Harkins D.M."/>
            <person name="Durkin A.S."/>
            <person name="Brinkac L.M."/>
            <person name="Haft D.H."/>
            <person name="Selengut J.D."/>
            <person name="Sanka R."/>
            <person name="DePew J."/>
            <person name="Purushe J."/>
            <person name="Picardeau M."/>
            <person name="Werts C."/>
            <person name="Goarant C."/>
            <person name="Vinetz J.M."/>
            <person name="Sutton G.G."/>
            <person name="Nierman W.C."/>
            <person name="Fouts D.E."/>
        </authorList>
    </citation>
    <scope>NUCLEOTIDE SEQUENCE [LARGE SCALE GENOMIC DNA]</scope>
    <source>
        <strain evidence="1 2">200901868</strain>
    </source>
</reference>
<protein>
    <submittedName>
        <fullName evidence="1">Uncharacterized protein</fullName>
    </submittedName>
</protein>
<dbReference type="AlphaFoldDB" id="M6W6K0"/>
<accession>M6W6K0</accession>
<evidence type="ECO:0000313" key="2">
    <source>
        <dbReference type="Proteomes" id="UP000012159"/>
    </source>
</evidence>